<evidence type="ECO:0000313" key="2">
    <source>
        <dbReference type="EMBL" id="MBB6002038.1"/>
    </source>
</evidence>
<evidence type="ECO:0000313" key="3">
    <source>
        <dbReference type="Proteomes" id="UP000524404"/>
    </source>
</evidence>
<sequence>MYQKLRFFTFILCSIISIYTQAQSVFIPLNQDYYHLIDRYEIKRGKFSEGFHTTVKPYTRKGVVQLVDSIWASNSIILSDKDRFNLAYLENDSWEWKNNDTTGNSKKPFWKIFYQKKADAYSNADDILDLHVSPVLNLEFGAATGGVQKNTSINTRGIEIRGMINKKVGFYTFISENQAYIPDYVKTFVDAYNQNELRQTNLRLPGMPGEGLTKEFKQNAYATDFFTARAYITFQATKNIQLQFGHDKNFIGNGFRSMILSDNAAPNLFLKINTHIGKFQYQNLFTQLVYTGLKPNDQIFPKKYMAMHHLSLNLSKNFNIGISESIVFQRDSTNGDGFDLNYLNPVIFYRSIESFQGSGDNALIGFDFKWNFAKRFSLYGQLMLDEFIAKEIFKPTGYWANKNGLQAGLKYIDFFGISNLDFQTEVNAARPYTYSHDSGANYTQYNQSLAHPLGANFVEWSNIIRWQALKKLNITASIIYAKFGEDRNSTENWGQNIQKDYDTRSRKVLYNDDYGNEIGQGRSTRTMIYDVRASYQLKHNFFLDLRFLSRDYQSENSALDYTTTIKSFGVRWNIPYRQMLF</sequence>
<dbReference type="AlphaFoldDB" id="A0A841EMS2"/>
<proteinExistence type="predicted"/>
<dbReference type="EMBL" id="JACHKT010000003">
    <property type="protein sequence ID" value="MBB6002038.1"/>
    <property type="molecule type" value="Genomic_DNA"/>
</dbReference>
<feature type="signal peptide" evidence="1">
    <location>
        <begin position="1"/>
        <end position="22"/>
    </location>
</feature>
<gene>
    <name evidence="2" type="ORF">HNP25_000687</name>
</gene>
<evidence type="ECO:0008006" key="4">
    <source>
        <dbReference type="Google" id="ProtNLM"/>
    </source>
</evidence>
<dbReference type="Proteomes" id="UP000524404">
    <property type="component" value="Unassembled WGS sequence"/>
</dbReference>
<keyword evidence="1" id="KW-0732">Signal</keyword>
<protein>
    <recommendedName>
        <fullName evidence="4">Capsule assembly protein Wzi</fullName>
    </recommendedName>
</protein>
<dbReference type="InterPro" id="IPR038636">
    <property type="entry name" value="Wzi_sf"/>
</dbReference>
<evidence type="ECO:0000256" key="1">
    <source>
        <dbReference type="SAM" id="SignalP"/>
    </source>
</evidence>
<accession>A0A841EMS2</accession>
<name>A0A841EMS2_9BACT</name>
<dbReference type="Gene3D" id="2.40.160.130">
    <property type="entry name" value="Capsule assembly protein Wzi"/>
    <property type="match status" value="1"/>
</dbReference>
<feature type="chain" id="PRO_5032745927" description="Capsule assembly protein Wzi" evidence="1">
    <location>
        <begin position="23"/>
        <end position="581"/>
    </location>
</feature>
<reference evidence="2 3" key="1">
    <citation type="submission" date="2020-08" db="EMBL/GenBank/DDBJ databases">
        <title>Functional genomics of gut bacteria from endangered species of beetles.</title>
        <authorList>
            <person name="Carlos-Shanley C."/>
        </authorList>
    </citation>
    <scope>NUCLEOTIDE SEQUENCE [LARGE SCALE GENOMIC DNA]</scope>
    <source>
        <strain evidence="2 3">S00070</strain>
    </source>
</reference>
<comment type="caution">
    <text evidence="2">The sequence shown here is derived from an EMBL/GenBank/DDBJ whole genome shotgun (WGS) entry which is preliminary data.</text>
</comment>
<keyword evidence="3" id="KW-1185">Reference proteome</keyword>
<organism evidence="2 3">
    <name type="scientific">Arcicella rosea</name>
    <dbReference type="NCBI Taxonomy" id="502909"/>
    <lineage>
        <taxon>Bacteria</taxon>
        <taxon>Pseudomonadati</taxon>
        <taxon>Bacteroidota</taxon>
        <taxon>Cytophagia</taxon>
        <taxon>Cytophagales</taxon>
        <taxon>Flectobacillaceae</taxon>
        <taxon>Arcicella</taxon>
    </lineage>
</organism>